<evidence type="ECO:0000313" key="1">
    <source>
        <dbReference type="EMBL" id="MPM30006.1"/>
    </source>
</evidence>
<gene>
    <name evidence="1" type="ORF">SDC9_76548</name>
</gene>
<dbReference type="EMBL" id="VSSQ01005667">
    <property type="protein sequence ID" value="MPM30006.1"/>
    <property type="molecule type" value="Genomic_DNA"/>
</dbReference>
<accession>A0A644YNB7</accession>
<name>A0A644YNB7_9ZZZZ</name>
<reference evidence="1" key="1">
    <citation type="submission" date="2019-08" db="EMBL/GenBank/DDBJ databases">
        <authorList>
            <person name="Kucharzyk K."/>
            <person name="Murdoch R.W."/>
            <person name="Higgins S."/>
            <person name="Loffler F."/>
        </authorList>
    </citation>
    <scope>NUCLEOTIDE SEQUENCE</scope>
</reference>
<sequence>MRKKDRLVHGYAKCCRLCESDVAGVLVRNRNRHGVHSTKRQRHRLHIKRKLRLPVARETTQIRCAIFADRHDVRVIACDAHADIVRGSPTNVLDCQIDMHGVPALQRVWRGSACGHNQHWLGRGDPTAATAG</sequence>
<comment type="caution">
    <text evidence="1">The sequence shown here is derived from an EMBL/GenBank/DDBJ whole genome shotgun (WGS) entry which is preliminary data.</text>
</comment>
<proteinExistence type="predicted"/>
<dbReference type="AlphaFoldDB" id="A0A644YNB7"/>
<protein>
    <submittedName>
        <fullName evidence="1">Uncharacterized protein</fullName>
    </submittedName>
</protein>
<organism evidence="1">
    <name type="scientific">bioreactor metagenome</name>
    <dbReference type="NCBI Taxonomy" id="1076179"/>
    <lineage>
        <taxon>unclassified sequences</taxon>
        <taxon>metagenomes</taxon>
        <taxon>ecological metagenomes</taxon>
    </lineage>
</organism>